<keyword evidence="2" id="KW-1185">Reference proteome</keyword>
<dbReference type="EMBL" id="VIVR01000001">
    <property type="protein sequence ID" value="TWE15176.1"/>
    <property type="molecule type" value="Genomic_DNA"/>
</dbReference>
<evidence type="ECO:0000313" key="1">
    <source>
        <dbReference type="EMBL" id="TWE15176.1"/>
    </source>
</evidence>
<comment type="caution">
    <text evidence="1">The sequence shown here is derived from an EMBL/GenBank/DDBJ whole genome shotgun (WGS) entry which is preliminary data.</text>
</comment>
<accession>A0A561EHT2</accession>
<gene>
    <name evidence="1" type="ORF">FB465_0049</name>
</gene>
<organism evidence="1 2">
    <name type="scientific">Kitasatospora atroaurantiaca</name>
    <dbReference type="NCBI Taxonomy" id="285545"/>
    <lineage>
        <taxon>Bacteria</taxon>
        <taxon>Bacillati</taxon>
        <taxon>Actinomycetota</taxon>
        <taxon>Actinomycetes</taxon>
        <taxon>Kitasatosporales</taxon>
        <taxon>Streptomycetaceae</taxon>
        <taxon>Kitasatospora</taxon>
    </lineage>
</organism>
<reference evidence="1 2" key="1">
    <citation type="submission" date="2019-06" db="EMBL/GenBank/DDBJ databases">
        <title>Sequencing the genomes of 1000 actinobacteria strains.</title>
        <authorList>
            <person name="Klenk H.-P."/>
        </authorList>
    </citation>
    <scope>NUCLEOTIDE SEQUENCE [LARGE SCALE GENOMIC DNA]</scope>
    <source>
        <strain evidence="1 2">DSM 41649</strain>
    </source>
</reference>
<proteinExistence type="predicted"/>
<evidence type="ECO:0000313" key="2">
    <source>
        <dbReference type="Proteomes" id="UP000318416"/>
    </source>
</evidence>
<sequence>MEESVRQAWFGGGVVPRKGWYTTVDVTATCKGGPARTLTVEVVPDDGQPVEQVSKSLPTESYGDGAWRSVIHVHWLCVPASWSYRSAVREKDGRVVVDAVEHRVVTAGKDCKY</sequence>
<protein>
    <submittedName>
        <fullName evidence="1">Uncharacterized protein</fullName>
    </submittedName>
</protein>
<name>A0A561EHT2_9ACTN</name>
<dbReference type="Proteomes" id="UP000318416">
    <property type="component" value="Unassembled WGS sequence"/>
</dbReference>
<dbReference type="AlphaFoldDB" id="A0A561EHT2"/>